<dbReference type="Proteomes" id="UP000002601">
    <property type="component" value="Chromosome"/>
</dbReference>
<dbReference type="AlphaFoldDB" id="C6BT21"/>
<dbReference type="OrthoDB" id="2052851at2"/>
<proteinExistence type="predicted"/>
<dbReference type="eggNOG" id="ENOG502ZDJD">
    <property type="taxonomic scope" value="Bacteria"/>
</dbReference>
<accession>C6BT21</accession>
<keyword evidence="2" id="KW-1185">Reference proteome</keyword>
<evidence type="ECO:0000313" key="2">
    <source>
        <dbReference type="Proteomes" id="UP000002601"/>
    </source>
</evidence>
<protein>
    <submittedName>
        <fullName evidence="1">Uncharacterized protein</fullName>
    </submittedName>
</protein>
<name>C6BT21_MARSD</name>
<dbReference type="RefSeq" id="WP_015851541.1">
    <property type="nucleotide sequence ID" value="NC_012881.1"/>
</dbReference>
<dbReference type="EMBL" id="CP001649">
    <property type="protein sequence ID" value="ACS79725.1"/>
    <property type="molecule type" value="Genomic_DNA"/>
</dbReference>
<evidence type="ECO:0000313" key="1">
    <source>
        <dbReference type="EMBL" id="ACS79725.1"/>
    </source>
</evidence>
<dbReference type="STRING" id="526222.Desal_1663"/>
<reference evidence="1 2" key="1">
    <citation type="submission" date="2009-06" db="EMBL/GenBank/DDBJ databases">
        <title>Complete sequence of Desulfovibrio salexigens DSM 2638.</title>
        <authorList>
            <consortium name="US DOE Joint Genome Institute"/>
            <person name="Lucas S."/>
            <person name="Copeland A."/>
            <person name="Lapidus A."/>
            <person name="Glavina del Rio T."/>
            <person name="Tice H."/>
            <person name="Bruce D."/>
            <person name="Goodwin L."/>
            <person name="Pitluck S."/>
            <person name="Munk A.C."/>
            <person name="Brettin T."/>
            <person name="Detter J.C."/>
            <person name="Han C."/>
            <person name="Tapia R."/>
            <person name="Larimer F."/>
            <person name="Land M."/>
            <person name="Hauser L."/>
            <person name="Kyrpides N."/>
            <person name="Anderson I."/>
            <person name="Wall J.D."/>
            <person name="Arkin A.P."/>
            <person name="Dehal P."/>
            <person name="Chivian D."/>
            <person name="Giles B."/>
            <person name="Hazen T.C."/>
        </authorList>
    </citation>
    <scope>NUCLEOTIDE SEQUENCE [LARGE SCALE GENOMIC DNA]</scope>
    <source>
        <strain evidence="2">ATCC 14822 / DSM 2638 / NCIMB 8403 / VKM B-1763</strain>
    </source>
</reference>
<dbReference type="KEGG" id="dsa:Desal_1663"/>
<gene>
    <name evidence="1" type="ordered locus">Desal_1663</name>
</gene>
<sequence length="127" mass="14580">MPEYFDDQKELKASWRAVQLWQILIGCAYNQQIITYGQLADILGYKGAGVFAQLLGRIMYYCEDNDLPPLTSLVVKHDAGEPGDGMEVEKKYKSVDAARMKVFDEDWYGIIPPSAEDFENVWEEYVK</sequence>
<organism evidence="1 2">
    <name type="scientific">Maridesulfovibrio salexigens (strain ATCC 14822 / DSM 2638 / NCIMB 8403 / VKM B-1763)</name>
    <name type="common">Desulfovibrio salexigens</name>
    <dbReference type="NCBI Taxonomy" id="526222"/>
    <lineage>
        <taxon>Bacteria</taxon>
        <taxon>Pseudomonadati</taxon>
        <taxon>Thermodesulfobacteriota</taxon>
        <taxon>Desulfovibrionia</taxon>
        <taxon>Desulfovibrionales</taxon>
        <taxon>Desulfovibrionaceae</taxon>
        <taxon>Maridesulfovibrio</taxon>
    </lineage>
</organism>
<dbReference type="HOGENOM" id="CLU_1966962_0_0_7"/>